<feature type="chain" id="PRO_5001647511" evidence="1">
    <location>
        <begin position="18"/>
        <end position="268"/>
    </location>
</feature>
<dbReference type="AlphaFoldDB" id="A0A067PHB2"/>
<sequence length="268" mass="30257">LFSLWAFLIIIFRDIPAMSLVVRMKGHNAISPCRMCKITGVRVPNSAGTTHYVPLDRSQHPEVRNSVDAVKRYDPSRLPLREHAEMLQQAQEVQSAQTVAQASALSKLYGIHGIPLLSHLKSLSFPQSFPFDFMHLIWENLIPNLVLLWTGGFKGLGEGDGTYQLEKTVWDAIGEAGVVAGDTVPYVIGPRLPNIARDTSGCNADGWSMWALYVGPVLLRRKFKNMKYYKHFTELVKLLPLCLEFELAAEDVEVIWQGFIDWVVTYER</sequence>
<evidence type="ECO:0000313" key="2">
    <source>
        <dbReference type="EMBL" id="KDQ54189.1"/>
    </source>
</evidence>
<dbReference type="EMBL" id="KL197730">
    <property type="protein sequence ID" value="KDQ54189.1"/>
    <property type="molecule type" value="Genomic_DNA"/>
</dbReference>
<reference evidence="3" key="1">
    <citation type="journal article" date="2014" name="Proc. Natl. Acad. Sci. U.S.A.">
        <title>Extensive sampling of basidiomycete genomes demonstrates inadequacy of the white-rot/brown-rot paradigm for wood decay fungi.</title>
        <authorList>
            <person name="Riley R."/>
            <person name="Salamov A.A."/>
            <person name="Brown D.W."/>
            <person name="Nagy L.G."/>
            <person name="Floudas D."/>
            <person name="Held B.W."/>
            <person name="Levasseur A."/>
            <person name="Lombard V."/>
            <person name="Morin E."/>
            <person name="Otillar R."/>
            <person name="Lindquist E.A."/>
            <person name="Sun H."/>
            <person name="LaButti K.M."/>
            <person name="Schmutz J."/>
            <person name="Jabbour D."/>
            <person name="Luo H."/>
            <person name="Baker S.E."/>
            <person name="Pisabarro A.G."/>
            <person name="Walton J.D."/>
            <person name="Blanchette R.A."/>
            <person name="Henrissat B."/>
            <person name="Martin F."/>
            <person name="Cullen D."/>
            <person name="Hibbett D.S."/>
            <person name="Grigoriev I.V."/>
        </authorList>
    </citation>
    <scope>NUCLEOTIDE SEQUENCE [LARGE SCALE GENOMIC DNA]</scope>
    <source>
        <strain evidence="3">MUCL 33604</strain>
    </source>
</reference>
<proteinExistence type="predicted"/>
<evidence type="ECO:0000256" key="1">
    <source>
        <dbReference type="SAM" id="SignalP"/>
    </source>
</evidence>
<dbReference type="Proteomes" id="UP000027265">
    <property type="component" value="Unassembled WGS sequence"/>
</dbReference>
<dbReference type="STRING" id="933084.A0A067PHB2"/>
<keyword evidence="3" id="KW-1185">Reference proteome</keyword>
<dbReference type="InParanoid" id="A0A067PHB2"/>
<dbReference type="OrthoDB" id="2404451at2759"/>
<organism evidence="2 3">
    <name type="scientific">Jaapia argillacea MUCL 33604</name>
    <dbReference type="NCBI Taxonomy" id="933084"/>
    <lineage>
        <taxon>Eukaryota</taxon>
        <taxon>Fungi</taxon>
        <taxon>Dikarya</taxon>
        <taxon>Basidiomycota</taxon>
        <taxon>Agaricomycotina</taxon>
        <taxon>Agaricomycetes</taxon>
        <taxon>Agaricomycetidae</taxon>
        <taxon>Jaapiales</taxon>
        <taxon>Jaapiaceae</taxon>
        <taxon>Jaapia</taxon>
    </lineage>
</organism>
<gene>
    <name evidence="2" type="ORF">JAAARDRAFT_136107</name>
</gene>
<keyword evidence="1" id="KW-0732">Signal</keyword>
<evidence type="ECO:0000313" key="3">
    <source>
        <dbReference type="Proteomes" id="UP000027265"/>
    </source>
</evidence>
<feature type="signal peptide" evidence="1">
    <location>
        <begin position="1"/>
        <end position="17"/>
    </location>
</feature>
<feature type="non-terminal residue" evidence="2">
    <location>
        <position position="1"/>
    </location>
</feature>
<accession>A0A067PHB2</accession>
<name>A0A067PHB2_9AGAM</name>
<protein>
    <submittedName>
        <fullName evidence="2">Uncharacterized protein</fullName>
    </submittedName>
</protein>
<dbReference type="HOGENOM" id="CLU_026593_0_0_1"/>